<keyword evidence="4" id="KW-0143">Chaperone</keyword>
<reference evidence="6 9" key="1">
    <citation type="submission" date="2016-08" db="EMBL/GenBank/DDBJ databases">
        <title>Candidatus Dactylopiibacterium carminicum genome sequence.</title>
        <authorList>
            <person name="Ramirez-Puebla S.T."/>
            <person name="Ormeno-Orrillo E."/>
            <person name="Vera-Ponce De Leon A."/>
            <person name="Luis L."/>
            <person name="Sanchez-Flores A."/>
            <person name="Monica R."/>
            <person name="Martinez-Romero E."/>
        </authorList>
    </citation>
    <scope>NUCLEOTIDE SEQUENCE [LARGE SCALE GENOMIC DNA]</scope>
    <source>
        <strain evidence="6">END1</strain>
    </source>
</reference>
<comment type="subcellular location">
    <subcellularLocation>
        <location evidence="1">Cytoplasm</location>
        <location evidence="1">Cytosol</location>
    </subcellularLocation>
</comment>
<dbReference type="Proteomes" id="UP000216107">
    <property type="component" value="Unassembled WGS sequence"/>
</dbReference>
<dbReference type="AlphaFoldDB" id="A0A272EWG9"/>
<gene>
    <name evidence="6" type="ORF">BGI27_05090</name>
    <name evidence="7" type="ORF">CGU29_03850</name>
</gene>
<protein>
    <recommendedName>
        <fullName evidence="5">Flagellar protein FliT</fullName>
    </recommendedName>
</protein>
<dbReference type="Pfam" id="PF05400">
    <property type="entry name" value="FliT"/>
    <property type="match status" value="1"/>
</dbReference>
<name>A0A272EWG9_9RHOO</name>
<dbReference type="Proteomes" id="UP000623509">
    <property type="component" value="Unassembled WGS sequence"/>
</dbReference>
<evidence type="ECO:0000256" key="5">
    <source>
        <dbReference type="ARBA" id="ARBA00093797"/>
    </source>
</evidence>
<evidence type="ECO:0000313" key="9">
    <source>
        <dbReference type="Proteomes" id="UP000623509"/>
    </source>
</evidence>
<evidence type="ECO:0000313" key="7">
    <source>
        <dbReference type="EMBL" id="PAS94453.1"/>
    </source>
</evidence>
<evidence type="ECO:0000256" key="4">
    <source>
        <dbReference type="ARBA" id="ARBA00023186"/>
    </source>
</evidence>
<evidence type="ECO:0000256" key="1">
    <source>
        <dbReference type="ARBA" id="ARBA00004514"/>
    </source>
</evidence>
<evidence type="ECO:0000256" key="3">
    <source>
        <dbReference type="ARBA" id="ARBA00022795"/>
    </source>
</evidence>
<dbReference type="InterPro" id="IPR008622">
    <property type="entry name" value="FliT"/>
</dbReference>
<keyword evidence="2" id="KW-0963">Cytoplasm</keyword>
<evidence type="ECO:0000256" key="2">
    <source>
        <dbReference type="ARBA" id="ARBA00022490"/>
    </source>
</evidence>
<dbReference type="RefSeq" id="WP_095523828.1">
    <property type="nucleotide sequence ID" value="NZ_MDUX01000011.1"/>
</dbReference>
<evidence type="ECO:0000313" key="8">
    <source>
        <dbReference type="Proteomes" id="UP000216107"/>
    </source>
</evidence>
<comment type="caution">
    <text evidence="7">The sequence shown here is derived from an EMBL/GenBank/DDBJ whole genome shotgun (WGS) entry which is preliminary data.</text>
</comment>
<sequence>MAEAQALRELAQRLGQATVREDWETVARLDAEVAVALRRLPPAAPPSAGEQQALGYLRRVHAEALSRCRRETVRLDARLADMRDRREAWTAYAVNDEGDQFL</sequence>
<keyword evidence="3" id="KW-1005">Bacterial flagellum biogenesis</keyword>
<dbReference type="EMBL" id="NMRN01000007">
    <property type="protein sequence ID" value="PAS94453.1"/>
    <property type="molecule type" value="Genomic_DNA"/>
</dbReference>
<accession>A0A272EWG9</accession>
<proteinExistence type="predicted"/>
<evidence type="ECO:0000313" key="6">
    <source>
        <dbReference type="EMBL" id="KAF7599966.1"/>
    </source>
</evidence>
<reference evidence="7 8" key="2">
    <citation type="submission" date="2017-07" db="EMBL/GenBank/DDBJ databases">
        <title>Candidatus Dactylopiibacterium carminicum, a nitrogen-fixing symbiont of the cochineal insect Dactylopius coccus and Dactylopius opuntiae (Hemiptera: Coccoidea: Dactylopiidae).</title>
        <authorList>
            <person name="Vera A."/>
        </authorList>
    </citation>
    <scope>NUCLEOTIDE SEQUENCE [LARGE SCALE GENOMIC DNA]</scope>
    <source>
        <strain evidence="7 8">NFDCM</strain>
    </source>
</reference>
<dbReference type="EMBL" id="MDUX01000011">
    <property type="protein sequence ID" value="KAF7599966.1"/>
    <property type="molecule type" value="Genomic_DNA"/>
</dbReference>
<keyword evidence="9" id="KW-1185">Reference proteome</keyword>
<organism evidence="7 8">
    <name type="scientific">Candidatus Dactylopiibacterium carminicum</name>
    <dbReference type="NCBI Taxonomy" id="857335"/>
    <lineage>
        <taxon>Bacteria</taxon>
        <taxon>Pseudomonadati</taxon>
        <taxon>Pseudomonadota</taxon>
        <taxon>Betaproteobacteria</taxon>
        <taxon>Rhodocyclales</taxon>
        <taxon>Rhodocyclaceae</taxon>
        <taxon>Candidatus Dactylopiibacterium</taxon>
    </lineage>
</organism>